<dbReference type="InterPro" id="IPR035890">
    <property type="entry name" value="Anti-sigma-28_factor_FlgM_sf"/>
</dbReference>
<feature type="region of interest" description="Disordered" evidence="1">
    <location>
        <begin position="1"/>
        <end position="33"/>
    </location>
</feature>
<keyword evidence="4" id="KW-1185">Reference proteome</keyword>
<evidence type="ECO:0000256" key="1">
    <source>
        <dbReference type="SAM" id="MobiDB-lite"/>
    </source>
</evidence>
<reference evidence="3 4" key="1">
    <citation type="submission" date="2019-02" db="EMBL/GenBank/DDBJ databases">
        <title>Deep-cultivation of Planctomycetes and their phenomic and genomic characterization uncovers novel biology.</title>
        <authorList>
            <person name="Wiegand S."/>
            <person name="Jogler M."/>
            <person name="Boedeker C."/>
            <person name="Pinto D."/>
            <person name="Vollmers J."/>
            <person name="Rivas-Marin E."/>
            <person name="Kohn T."/>
            <person name="Peeters S.H."/>
            <person name="Heuer A."/>
            <person name="Rast P."/>
            <person name="Oberbeckmann S."/>
            <person name="Bunk B."/>
            <person name="Jeske O."/>
            <person name="Meyerdierks A."/>
            <person name="Storesund J.E."/>
            <person name="Kallscheuer N."/>
            <person name="Luecker S."/>
            <person name="Lage O.M."/>
            <person name="Pohl T."/>
            <person name="Merkel B.J."/>
            <person name="Hornburger P."/>
            <person name="Mueller R.-W."/>
            <person name="Bruemmer F."/>
            <person name="Labrenz M."/>
            <person name="Spormann A.M."/>
            <person name="Op Den Camp H."/>
            <person name="Overmann J."/>
            <person name="Amann R."/>
            <person name="Jetten M.S.M."/>
            <person name="Mascher T."/>
            <person name="Medema M.H."/>
            <person name="Devos D.P."/>
            <person name="Kaster A.-K."/>
            <person name="Ovreas L."/>
            <person name="Rohde M."/>
            <person name="Galperin M.Y."/>
            <person name="Jogler C."/>
        </authorList>
    </citation>
    <scope>NUCLEOTIDE SEQUENCE [LARGE SCALE GENOMIC DNA]</scope>
    <source>
        <strain evidence="3 4">Enr8</strain>
    </source>
</reference>
<dbReference type="Proteomes" id="UP000318878">
    <property type="component" value="Unassembled WGS sequence"/>
</dbReference>
<dbReference type="AlphaFoldDB" id="A0A5C5V1T1"/>
<dbReference type="SUPFAM" id="SSF101498">
    <property type="entry name" value="Anti-sigma factor FlgM"/>
    <property type="match status" value="1"/>
</dbReference>
<feature type="compositionally biased region" description="Polar residues" evidence="1">
    <location>
        <begin position="23"/>
        <end position="33"/>
    </location>
</feature>
<dbReference type="OrthoDB" id="280802at2"/>
<evidence type="ECO:0000313" key="4">
    <source>
        <dbReference type="Proteomes" id="UP000318878"/>
    </source>
</evidence>
<name>A0A5C5V1T1_9BACT</name>
<gene>
    <name evidence="3" type="ORF">Enr8_38490</name>
</gene>
<accession>A0A5C5V1T1</accession>
<dbReference type="EMBL" id="SJPF01000004">
    <property type="protein sequence ID" value="TWT31923.1"/>
    <property type="molecule type" value="Genomic_DNA"/>
</dbReference>
<dbReference type="InterPro" id="IPR031316">
    <property type="entry name" value="FlgM_C"/>
</dbReference>
<dbReference type="RefSeq" id="WP_146434457.1">
    <property type="nucleotide sequence ID" value="NZ_SJPF01000004.1"/>
</dbReference>
<evidence type="ECO:0000259" key="2">
    <source>
        <dbReference type="Pfam" id="PF04316"/>
    </source>
</evidence>
<feature type="domain" description="Anti-sigma-28 factor FlgM C-terminal" evidence="2">
    <location>
        <begin position="38"/>
        <end position="78"/>
    </location>
</feature>
<feature type="compositionally biased region" description="Polar residues" evidence="1">
    <location>
        <begin position="1"/>
        <end position="16"/>
    </location>
</feature>
<organism evidence="3 4">
    <name type="scientific">Blastopirellula retiformator</name>
    <dbReference type="NCBI Taxonomy" id="2527970"/>
    <lineage>
        <taxon>Bacteria</taxon>
        <taxon>Pseudomonadati</taxon>
        <taxon>Planctomycetota</taxon>
        <taxon>Planctomycetia</taxon>
        <taxon>Pirellulales</taxon>
        <taxon>Pirellulaceae</taxon>
        <taxon>Blastopirellula</taxon>
    </lineage>
</organism>
<proteinExistence type="predicted"/>
<protein>
    <submittedName>
        <fullName evidence="3">Anti-sigma-28 factor, FlgM</fullName>
    </submittedName>
</protein>
<dbReference type="Pfam" id="PF04316">
    <property type="entry name" value="FlgM"/>
    <property type="match status" value="1"/>
</dbReference>
<evidence type="ECO:0000313" key="3">
    <source>
        <dbReference type="EMBL" id="TWT31923.1"/>
    </source>
</evidence>
<comment type="caution">
    <text evidence="3">The sequence shown here is derived from an EMBL/GenBank/DDBJ whole genome shotgun (WGS) entry which is preliminary data.</text>
</comment>
<sequence>MYINGPTSLHGAQSISGPHKAGSATQTLEPTSRFDTVDSLDISSEADMVSRARETPEIRTDKVAQIKAQIADGTYFSDDKLDIALERLLDEFG</sequence>